<proteinExistence type="inferred from homology"/>
<evidence type="ECO:0000256" key="2">
    <source>
        <dbReference type="ARBA" id="ARBA00023315"/>
    </source>
</evidence>
<dbReference type="OrthoDB" id="249099at2759"/>
<dbReference type="PROSITE" id="PS51186">
    <property type="entry name" value="GNAT"/>
    <property type="match status" value="1"/>
</dbReference>
<evidence type="ECO:0000259" key="4">
    <source>
        <dbReference type="PROSITE" id="PS51186"/>
    </source>
</evidence>
<dbReference type="PANTHER" id="PTHR45896">
    <property type="entry name" value="N-ALPHA-ACETYLTRANSFERASE 30"/>
    <property type="match status" value="1"/>
</dbReference>
<dbReference type="PANTHER" id="PTHR45896:SF1">
    <property type="entry name" value="N-ALPHA-ACETYLTRANSFERASE 30"/>
    <property type="match status" value="1"/>
</dbReference>
<reference evidence="5 6" key="1">
    <citation type="submission" date="2013-02" db="EMBL/GenBank/DDBJ databases">
        <title>The Genome Annotation of Plasmodium falciparum Vietnam Oak-Knoll (FVO).</title>
        <authorList>
            <consortium name="The Broad Institute Genome Sequencing Platform"/>
            <consortium name="The Broad Institute Genome Sequencing Center for Infectious Disease"/>
            <person name="Neafsey D."/>
            <person name="Hoffman S."/>
            <person name="Volkman S."/>
            <person name="Rosenthal P."/>
            <person name="Walker B."/>
            <person name="Young S.K."/>
            <person name="Zeng Q."/>
            <person name="Gargeya S."/>
            <person name="Fitzgerald M."/>
            <person name="Haas B."/>
            <person name="Abouelleil A."/>
            <person name="Allen A.W."/>
            <person name="Alvarado L."/>
            <person name="Arachchi H.M."/>
            <person name="Berlin A.M."/>
            <person name="Chapman S.B."/>
            <person name="Gainer-Dewar J."/>
            <person name="Goldberg J."/>
            <person name="Griggs A."/>
            <person name="Gujja S."/>
            <person name="Hansen M."/>
            <person name="Howarth C."/>
            <person name="Imamovic A."/>
            <person name="Ireland A."/>
            <person name="Larimer J."/>
            <person name="McCowan C."/>
            <person name="Murphy C."/>
            <person name="Pearson M."/>
            <person name="Poon T.W."/>
            <person name="Priest M."/>
            <person name="Roberts A."/>
            <person name="Saif S."/>
            <person name="Shea T."/>
            <person name="Sisk P."/>
            <person name="Sykes S."/>
            <person name="Wortman J."/>
            <person name="Nusbaum C."/>
            <person name="Birren B."/>
        </authorList>
    </citation>
    <scope>NUCLEOTIDE SEQUENCE [LARGE SCALE GENOMIC DNA]</scope>
    <source>
        <strain evidence="6">Vietnam Oak-Knoll (FVO)</strain>
    </source>
</reference>
<dbReference type="InterPro" id="IPR044542">
    <property type="entry name" value="NAA30-like"/>
</dbReference>
<keyword evidence="1" id="KW-0808">Transferase</keyword>
<comment type="similarity">
    <text evidence="3">Belongs to the acetyltransferase family. MAK3 subfamily.</text>
</comment>
<evidence type="ECO:0000313" key="5">
    <source>
        <dbReference type="EMBL" id="ETW19122.1"/>
    </source>
</evidence>
<dbReference type="CDD" id="cd04301">
    <property type="entry name" value="NAT_SF"/>
    <property type="match status" value="1"/>
</dbReference>
<dbReference type="Proteomes" id="UP000030690">
    <property type="component" value="Unassembled WGS sequence"/>
</dbReference>
<evidence type="ECO:0000256" key="3">
    <source>
        <dbReference type="ARBA" id="ARBA00024025"/>
    </source>
</evidence>
<dbReference type="Pfam" id="PF00583">
    <property type="entry name" value="Acetyltransf_1"/>
    <property type="match status" value="1"/>
</dbReference>
<dbReference type="AlphaFoldDB" id="A0A024V982"/>
<organism evidence="5 6">
    <name type="scientific">Plasmodium falciparum Vietnam Oak-Knoll</name>
    <name type="common">FVO</name>
    <dbReference type="NCBI Taxonomy" id="1036723"/>
    <lineage>
        <taxon>Eukaryota</taxon>
        <taxon>Sar</taxon>
        <taxon>Alveolata</taxon>
        <taxon>Apicomplexa</taxon>
        <taxon>Aconoidasida</taxon>
        <taxon>Haemosporida</taxon>
        <taxon>Plasmodiidae</taxon>
        <taxon>Plasmodium</taxon>
        <taxon>Plasmodium (Laverania)</taxon>
    </lineage>
</organism>
<sequence>MNNEVVSEQDEINNKVENYINPFVLADISDLDFEKSIEKSFECNTTISEFYNESLPKKDVYHTMFFDEKEIDIYQFRTFPKNYLNSMYNLLSTELSEPYNIFLLKTVLNDYGEIALMCIFEEQCVGAVISKITTKCKNDETITFGYICMIAVHKSIRSLGLGSYLLNESIKLMQNIYGINEIHLEAEATNYPTLRFYEKNGFIRVKRKPYYYLSGVDAFKLKKIL</sequence>
<protein>
    <recommendedName>
        <fullName evidence="4">N-acetyltransferase domain-containing protein</fullName>
    </recommendedName>
</protein>
<evidence type="ECO:0000256" key="1">
    <source>
        <dbReference type="ARBA" id="ARBA00022679"/>
    </source>
</evidence>
<reference evidence="5 6" key="2">
    <citation type="submission" date="2013-02" db="EMBL/GenBank/DDBJ databases">
        <title>The Genome Sequence of Plasmodium falciparum Vietnam Oak-Knoll (FVO).</title>
        <authorList>
            <consortium name="The Broad Institute Genome Sequencing Platform"/>
            <consortium name="The Broad Institute Genome Sequencing Center for Infectious Disease"/>
            <person name="Neafsey D."/>
            <person name="Cheeseman I."/>
            <person name="Volkman S."/>
            <person name="Adams J."/>
            <person name="Walker B."/>
            <person name="Young S.K."/>
            <person name="Zeng Q."/>
            <person name="Gargeya S."/>
            <person name="Fitzgerald M."/>
            <person name="Haas B."/>
            <person name="Abouelleil A."/>
            <person name="Alvarado L."/>
            <person name="Arachchi H.M."/>
            <person name="Berlin A.M."/>
            <person name="Chapman S.B."/>
            <person name="Dewar J."/>
            <person name="Goldberg J."/>
            <person name="Griggs A."/>
            <person name="Gujja S."/>
            <person name="Hansen M."/>
            <person name="Howarth C."/>
            <person name="Imamovic A."/>
            <person name="Larimer J."/>
            <person name="McCowan C."/>
            <person name="Murphy C."/>
            <person name="Neiman D."/>
            <person name="Pearson M."/>
            <person name="Priest M."/>
            <person name="Roberts A."/>
            <person name="Saif S."/>
            <person name="Shea T."/>
            <person name="Sisk P."/>
            <person name="Sykes S."/>
            <person name="Wortman J."/>
            <person name="Nusbaum C."/>
            <person name="Birren B."/>
        </authorList>
    </citation>
    <scope>NUCLEOTIDE SEQUENCE [LARGE SCALE GENOMIC DNA]</scope>
    <source>
        <strain evidence="6">Vietnam Oak-Knoll (FVO)</strain>
    </source>
</reference>
<accession>A0A024V982</accession>
<dbReference type="SUPFAM" id="SSF55729">
    <property type="entry name" value="Acyl-CoA N-acyltransferases (Nat)"/>
    <property type="match status" value="1"/>
</dbReference>
<keyword evidence="2" id="KW-0012">Acyltransferase</keyword>
<dbReference type="GO" id="GO:0004596">
    <property type="term" value="F:protein-N-terminal amino-acid acetyltransferase activity"/>
    <property type="evidence" value="ECO:0007669"/>
    <property type="project" value="InterPro"/>
</dbReference>
<dbReference type="GO" id="GO:0031417">
    <property type="term" value="C:NatC complex"/>
    <property type="evidence" value="ECO:0007669"/>
    <property type="project" value="TreeGrafter"/>
</dbReference>
<dbReference type="EMBL" id="KI925073">
    <property type="protein sequence ID" value="ETW19122.1"/>
    <property type="molecule type" value="Genomic_DNA"/>
</dbReference>
<dbReference type="InterPro" id="IPR000182">
    <property type="entry name" value="GNAT_dom"/>
</dbReference>
<gene>
    <name evidence="5" type="ORF">PFFVO_01978</name>
</gene>
<name>A0A024V982_PLAFA</name>
<feature type="domain" description="N-acetyltransferase" evidence="4">
    <location>
        <begin position="74"/>
        <end position="225"/>
    </location>
</feature>
<dbReference type="Gene3D" id="3.40.630.30">
    <property type="match status" value="1"/>
</dbReference>
<dbReference type="SMR" id="A0A024V982"/>
<dbReference type="InterPro" id="IPR016181">
    <property type="entry name" value="Acyl_CoA_acyltransferase"/>
</dbReference>
<evidence type="ECO:0000313" key="6">
    <source>
        <dbReference type="Proteomes" id="UP000030690"/>
    </source>
</evidence>